<keyword evidence="12" id="KW-0833">Ubl conjugation pathway</keyword>
<dbReference type="PROSITE" id="PS00518">
    <property type="entry name" value="ZF_RING_1"/>
    <property type="match status" value="1"/>
</dbReference>
<dbReference type="Pfam" id="PF00319">
    <property type="entry name" value="SRF-TF"/>
    <property type="match status" value="1"/>
</dbReference>
<keyword evidence="8" id="KW-0808">Transferase</keyword>
<comment type="pathway">
    <text evidence="5">Protein modification; protein ubiquitination.</text>
</comment>
<evidence type="ECO:0000256" key="6">
    <source>
        <dbReference type="ARBA" id="ARBA00005884"/>
    </source>
</evidence>
<dbReference type="FunFam" id="3.30.40.10:FF:000230">
    <property type="entry name" value="RBR-type E3 ubiquitin transferase"/>
    <property type="match status" value="1"/>
</dbReference>
<sequence>MEGTSSASSSSTFPSTAEDHVLVDDLYFSALHDAEEIFPISDDKYAEELQLQEVLYSSTLSSARVENEVVQVDIDDDDDDDIPLRILKGKNKVTSESSHAYCGICMDAKPGEEMFRNQNCFHFFCDDCVGRYVAAKIQENITMVKCPEPKCKGVLEPQNCRSIIPKEVFDRWENALCENVVLGTQKFYCPFKDCSTMLIDDGDEIITVSECPHCSRLFCAQCKVSWHSGLDCSEFQSLKKDERGKEDLQVVELAKNKSWRRCPKCNFYVEKIDGCTHISCRANNGRTANTRRGKIEIKEVEQRNRQCVTFSKRKLGLCNKLTELSLLCNAETALIITSQNGNVYSCGYPNADAVLRRYITGGPPQLCSGANDKEKEEFLEKQRLEYESVQEKLKEKQKQLKETKETQKNSFCFPPWWNLPSEDMGLEDLEQFKTSLESLKFNLIEALQEKKLQKNLPSLPPIPYAMVPSPQFPNMSNLTQLCSGNQVENDGNSNVAKKTGTTKKFCAHCFGNTRPHVMVHNGWCVNGGRG</sequence>
<keyword evidence="11 18" id="KW-0863">Zinc-finger</keyword>
<dbReference type="InterPro" id="IPR002867">
    <property type="entry name" value="IBR_dom"/>
</dbReference>
<evidence type="ECO:0000256" key="2">
    <source>
        <dbReference type="ARBA" id="ARBA00001947"/>
    </source>
</evidence>
<dbReference type="GO" id="GO:0003677">
    <property type="term" value="F:DNA binding"/>
    <property type="evidence" value="ECO:0007669"/>
    <property type="project" value="UniProtKB-KW"/>
</dbReference>
<evidence type="ECO:0000256" key="17">
    <source>
        <dbReference type="ARBA" id="ARBA00023242"/>
    </source>
</evidence>
<keyword evidence="14" id="KW-0805">Transcription regulation</keyword>
<evidence type="ECO:0000256" key="10">
    <source>
        <dbReference type="ARBA" id="ARBA00022737"/>
    </source>
</evidence>
<evidence type="ECO:0000313" key="24">
    <source>
        <dbReference type="Proteomes" id="UP001189624"/>
    </source>
</evidence>
<dbReference type="PRINTS" id="PR00404">
    <property type="entry name" value="MADSDOMAIN"/>
</dbReference>
<dbReference type="SUPFAM" id="SSF55455">
    <property type="entry name" value="SRF-like"/>
    <property type="match status" value="1"/>
</dbReference>
<dbReference type="InterPro" id="IPR013083">
    <property type="entry name" value="Znf_RING/FYVE/PHD"/>
</dbReference>
<comment type="function">
    <text evidence="3">Might act as an E3 ubiquitin-protein ligase, or as part of E3 complex, which accepts ubiquitin from specific E2 ubiquitin-conjugating enzymes and then transfers it to substrates.</text>
</comment>
<dbReference type="InterPro" id="IPR017907">
    <property type="entry name" value="Znf_RING_CS"/>
</dbReference>
<proteinExistence type="inferred from homology"/>
<keyword evidence="15" id="KW-0238">DNA-binding</keyword>
<protein>
    <recommendedName>
        <fullName evidence="7">RBR-type E3 ubiquitin transferase</fullName>
        <ecNumber evidence="7">2.3.2.31</ecNumber>
    </recommendedName>
</protein>
<evidence type="ECO:0000313" key="23">
    <source>
        <dbReference type="EMBL" id="CAJ1950663.1"/>
    </source>
</evidence>
<evidence type="ECO:0000259" key="20">
    <source>
        <dbReference type="PROSITE" id="PS50066"/>
    </source>
</evidence>
<comment type="subcellular location">
    <subcellularLocation>
        <location evidence="4">Nucleus</location>
    </subcellularLocation>
</comment>
<evidence type="ECO:0000256" key="5">
    <source>
        <dbReference type="ARBA" id="ARBA00004906"/>
    </source>
</evidence>
<dbReference type="Gene3D" id="3.30.40.10">
    <property type="entry name" value="Zinc/RING finger domain, C3HC4 (zinc finger)"/>
    <property type="match status" value="1"/>
</dbReference>
<accession>A0AA86SBE5</accession>
<dbReference type="EMBL" id="OY731401">
    <property type="protein sequence ID" value="CAJ1950663.1"/>
    <property type="molecule type" value="Genomic_DNA"/>
</dbReference>
<dbReference type="Gene3D" id="3.40.1810.10">
    <property type="entry name" value="Transcription factor, MADS-box"/>
    <property type="match status" value="1"/>
</dbReference>
<dbReference type="Gramene" id="rna-AYBTSS11_LOCUS14374">
    <property type="protein sequence ID" value="CAJ1950663.1"/>
    <property type="gene ID" value="gene-AYBTSS11_LOCUS14374"/>
</dbReference>
<comment type="similarity">
    <text evidence="6">Belongs to the RBR family. Ariadne subfamily.</text>
</comment>
<dbReference type="PROSITE" id="PS50089">
    <property type="entry name" value="ZF_RING_2"/>
    <property type="match status" value="1"/>
</dbReference>
<dbReference type="PROSITE" id="PS51873">
    <property type="entry name" value="TRIAD"/>
    <property type="match status" value="1"/>
</dbReference>
<evidence type="ECO:0000256" key="9">
    <source>
        <dbReference type="ARBA" id="ARBA00022723"/>
    </source>
</evidence>
<keyword evidence="10" id="KW-0677">Repeat</keyword>
<dbReference type="InterPro" id="IPR044066">
    <property type="entry name" value="TRIAD_supradom"/>
</dbReference>
<dbReference type="CDD" id="cd22582">
    <property type="entry name" value="BRcat_RBR_unk"/>
    <property type="match status" value="1"/>
</dbReference>
<feature type="domain" description="RING-type" evidence="22">
    <location>
        <begin position="98"/>
        <end position="315"/>
    </location>
</feature>
<evidence type="ECO:0000256" key="18">
    <source>
        <dbReference type="PROSITE-ProRule" id="PRU00175"/>
    </source>
</evidence>
<evidence type="ECO:0000256" key="11">
    <source>
        <dbReference type="ARBA" id="ARBA00022771"/>
    </source>
</evidence>
<name>A0AA86SBE5_9FABA</name>
<keyword evidence="9" id="KW-0479">Metal-binding</keyword>
<evidence type="ECO:0000256" key="1">
    <source>
        <dbReference type="ARBA" id="ARBA00001798"/>
    </source>
</evidence>
<keyword evidence="19" id="KW-0175">Coiled coil</keyword>
<dbReference type="GO" id="GO:0046983">
    <property type="term" value="F:protein dimerization activity"/>
    <property type="evidence" value="ECO:0007669"/>
    <property type="project" value="InterPro"/>
</dbReference>
<keyword evidence="13" id="KW-0862">Zinc</keyword>
<dbReference type="Proteomes" id="UP001189624">
    <property type="component" value="Chromosome 4"/>
</dbReference>
<evidence type="ECO:0000256" key="8">
    <source>
        <dbReference type="ARBA" id="ARBA00022679"/>
    </source>
</evidence>
<evidence type="ECO:0000256" key="16">
    <source>
        <dbReference type="ARBA" id="ARBA00023163"/>
    </source>
</evidence>
<evidence type="ECO:0000256" key="12">
    <source>
        <dbReference type="ARBA" id="ARBA00022786"/>
    </source>
</evidence>
<keyword evidence="24" id="KW-1185">Reference proteome</keyword>
<feature type="domain" description="RING-type" evidence="21">
    <location>
        <begin position="102"/>
        <end position="150"/>
    </location>
</feature>
<evidence type="ECO:0000256" key="19">
    <source>
        <dbReference type="SAM" id="Coils"/>
    </source>
</evidence>
<evidence type="ECO:0000256" key="14">
    <source>
        <dbReference type="ARBA" id="ARBA00023015"/>
    </source>
</evidence>
<dbReference type="GO" id="GO:0008270">
    <property type="term" value="F:zinc ion binding"/>
    <property type="evidence" value="ECO:0007669"/>
    <property type="project" value="UniProtKB-KW"/>
</dbReference>
<dbReference type="GO" id="GO:0005634">
    <property type="term" value="C:nucleus"/>
    <property type="evidence" value="ECO:0007669"/>
    <property type="project" value="UniProtKB-SubCell"/>
</dbReference>
<dbReference type="SMART" id="SM00647">
    <property type="entry name" value="IBR"/>
    <property type="match status" value="1"/>
</dbReference>
<evidence type="ECO:0000256" key="13">
    <source>
        <dbReference type="ARBA" id="ARBA00022833"/>
    </source>
</evidence>
<reference evidence="23" key="1">
    <citation type="submission" date="2023-10" db="EMBL/GenBank/DDBJ databases">
        <authorList>
            <person name="Domelevo Entfellner J.-B."/>
        </authorList>
    </citation>
    <scope>NUCLEOTIDE SEQUENCE</scope>
</reference>
<evidence type="ECO:0000256" key="7">
    <source>
        <dbReference type="ARBA" id="ARBA00012251"/>
    </source>
</evidence>
<dbReference type="SUPFAM" id="SSF57850">
    <property type="entry name" value="RING/U-box"/>
    <property type="match status" value="3"/>
</dbReference>
<dbReference type="InterPro" id="IPR001841">
    <property type="entry name" value="Znf_RING"/>
</dbReference>
<dbReference type="GO" id="GO:0016567">
    <property type="term" value="P:protein ubiquitination"/>
    <property type="evidence" value="ECO:0007669"/>
    <property type="project" value="InterPro"/>
</dbReference>
<keyword evidence="16" id="KW-0804">Transcription</keyword>
<evidence type="ECO:0000259" key="21">
    <source>
        <dbReference type="PROSITE" id="PS50089"/>
    </source>
</evidence>
<dbReference type="PANTHER" id="PTHR11685">
    <property type="entry name" value="RBR FAMILY RING FINGER AND IBR DOMAIN-CONTAINING"/>
    <property type="match status" value="1"/>
</dbReference>
<feature type="domain" description="MADS-box" evidence="20">
    <location>
        <begin position="290"/>
        <end position="350"/>
    </location>
</feature>
<dbReference type="AlphaFoldDB" id="A0AA86SBE5"/>
<keyword evidence="17" id="KW-0539">Nucleus</keyword>
<dbReference type="InterPro" id="IPR031127">
    <property type="entry name" value="E3_UB_ligase_RBR"/>
</dbReference>
<organism evidence="23 24">
    <name type="scientific">Sphenostylis stenocarpa</name>
    <dbReference type="NCBI Taxonomy" id="92480"/>
    <lineage>
        <taxon>Eukaryota</taxon>
        <taxon>Viridiplantae</taxon>
        <taxon>Streptophyta</taxon>
        <taxon>Embryophyta</taxon>
        <taxon>Tracheophyta</taxon>
        <taxon>Spermatophyta</taxon>
        <taxon>Magnoliopsida</taxon>
        <taxon>eudicotyledons</taxon>
        <taxon>Gunneridae</taxon>
        <taxon>Pentapetalae</taxon>
        <taxon>rosids</taxon>
        <taxon>fabids</taxon>
        <taxon>Fabales</taxon>
        <taxon>Fabaceae</taxon>
        <taxon>Papilionoideae</taxon>
        <taxon>50 kb inversion clade</taxon>
        <taxon>NPAAA clade</taxon>
        <taxon>indigoferoid/millettioid clade</taxon>
        <taxon>Phaseoleae</taxon>
        <taxon>Sphenostylis</taxon>
    </lineage>
</organism>
<comment type="cofactor">
    <cofactor evidence="2">
        <name>Zn(2+)</name>
        <dbReference type="ChEBI" id="CHEBI:29105"/>
    </cofactor>
</comment>
<dbReference type="EC" id="2.3.2.31" evidence="7"/>
<evidence type="ECO:0000256" key="4">
    <source>
        <dbReference type="ARBA" id="ARBA00004123"/>
    </source>
</evidence>
<comment type="catalytic activity">
    <reaction evidence="1">
        <text>[E2 ubiquitin-conjugating enzyme]-S-ubiquitinyl-L-cysteine + [acceptor protein]-L-lysine = [E2 ubiquitin-conjugating enzyme]-L-cysteine + [acceptor protein]-N(6)-ubiquitinyl-L-lysine.</text>
        <dbReference type="EC" id="2.3.2.31"/>
    </reaction>
</comment>
<feature type="coiled-coil region" evidence="19">
    <location>
        <begin position="376"/>
        <end position="449"/>
    </location>
</feature>
<evidence type="ECO:0000259" key="22">
    <source>
        <dbReference type="PROSITE" id="PS51873"/>
    </source>
</evidence>
<dbReference type="GO" id="GO:0061630">
    <property type="term" value="F:ubiquitin protein ligase activity"/>
    <property type="evidence" value="ECO:0007669"/>
    <property type="project" value="UniProtKB-EC"/>
</dbReference>
<dbReference type="SMART" id="SM00432">
    <property type="entry name" value="MADS"/>
    <property type="match status" value="1"/>
</dbReference>
<dbReference type="InterPro" id="IPR002100">
    <property type="entry name" value="TF_MADSbox"/>
</dbReference>
<dbReference type="PROSITE" id="PS50066">
    <property type="entry name" value="MADS_BOX_2"/>
    <property type="match status" value="1"/>
</dbReference>
<dbReference type="InterPro" id="IPR036879">
    <property type="entry name" value="TF_MADSbox_sf"/>
</dbReference>
<dbReference type="Pfam" id="PF01485">
    <property type="entry name" value="IBR"/>
    <property type="match status" value="1"/>
</dbReference>
<gene>
    <name evidence="23" type="ORF">AYBTSS11_LOCUS14374</name>
</gene>
<evidence type="ECO:0000256" key="15">
    <source>
        <dbReference type="ARBA" id="ARBA00023125"/>
    </source>
</evidence>
<evidence type="ECO:0000256" key="3">
    <source>
        <dbReference type="ARBA" id="ARBA00003976"/>
    </source>
</evidence>